<keyword evidence="3" id="KW-1185">Reference proteome</keyword>
<feature type="region of interest" description="Disordered" evidence="1">
    <location>
        <begin position="1"/>
        <end position="24"/>
    </location>
</feature>
<comment type="caution">
    <text evidence="2">The sequence shown here is derived from an EMBL/GenBank/DDBJ whole genome shotgun (WGS) entry which is preliminary data.</text>
</comment>
<protein>
    <submittedName>
        <fullName evidence="2">Uncharacterized protein</fullName>
    </submittedName>
</protein>
<dbReference type="Proteomes" id="UP001229421">
    <property type="component" value="Unassembled WGS sequence"/>
</dbReference>
<dbReference type="AlphaFoldDB" id="A0AAD8KS92"/>
<accession>A0AAD8KS92</accession>
<organism evidence="2 3">
    <name type="scientific">Tagetes erecta</name>
    <name type="common">African marigold</name>
    <dbReference type="NCBI Taxonomy" id="13708"/>
    <lineage>
        <taxon>Eukaryota</taxon>
        <taxon>Viridiplantae</taxon>
        <taxon>Streptophyta</taxon>
        <taxon>Embryophyta</taxon>
        <taxon>Tracheophyta</taxon>
        <taxon>Spermatophyta</taxon>
        <taxon>Magnoliopsida</taxon>
        <taxon>eudicotyledons</taxon>
        <taxon>Gunneridae</taxon>
        <taxon>Pentapetalae</taxon>
        <taxon>asterids</taxon>
        <taxon>campanulids</taxon>
        <taxon>Asterales</taxon>
        <taxon>Asteraceae</taxon>
        <taxon>Asteroideae</taxon>
        <taxon>Heliantheae alliance</taxon>
        <taxon>Tageteae</taxon>
        <taxon>Tagetes</taxon>
    </lineage>
</organism>
<feature type="region of interest" description="Disordered" evidence="1">
    <location>
        <begin position="43"/>
        <end position="70"/>
    </location>
</feature>
<gene>
    <name evidence="2" type="ORF">QVD17_17439</name>
</gene>
<sequence>MAYIENGSASAKSTPPEPLESPTVENYKELSSPMAVDPLENAAVSCRRKDDAEVKTEEAPDTPPVFLSAG</sequence>
<evidence type="ECO:0000313" key="3">
    <source>
        <dbReference type="Proteomes" id="UP001229421"/>
    </source>
</evidence>
<proteinExistence type="predicted"/>
<evidence type="ECO:0000313" key="2">
    <source>
        <dbReference type="EMBL" id="KAK1428600.1"/>
    </source>
</evidence>
<name>A0AAD8KS92_TARER</name>
<dbReference type="EMBL" id="JAUHHV010000004">
    <property type="protein sequence ID" value="KAK1428600.1"/>
    <property type="molecule type" value="Genomic_DNA"/>
</dbReference>
<evidence type="ECO:0000256" key="1">
    <source>
        <dbReference type="SAM" id="MobiDB-lite"/>
    </source>
</evidence>
<feature type="compositionally biased region" description="Basic and acidic residues" evidence="1">
    <location>
        <begin position="47"/>
        <end position="58"/>
    </location>
</feature>
<reference evidence="2" key="1">
    <citation type="journal article" date="2023" name="bioRxiv">
        <title>Improved chromosome-level genome assembly for marigold (Tagetes erecta).</title>
        <authorList>
            <person name="Jiang F."/>
            <person name="Yuan L."/>
            <person name="Wang S."/>
            <person name="Wang H."/>
            <person name="Xu D."/>
            <person name="Wang A."/>
            <person name="Fan W."/>
        </authorList>
    </citation>
    <scope>NUCLEOTIDE SEQUENCE</scope>
    <source>
        <strain evidence="2">WSJ</strain>
        <tissue evidence="2">Leaf</tissue>
    </source>
</reference>